<dbReference type="RefSeq" id="WP_307106805.1">
    <property type="nucleotide sequence ID" value="NZ_JAUTAS010000001.1"/>
</dbReference>
<dbReference type="InterPro" id="IPR056906">
    <property type="entry name" value="ORF2/G2P_dom"/>
</dbReference>
<dbReference type="Pfam" id="PF23343">
    <property type="entry name" value="REP_ORF2-G2P"/>
    <property type="match status" value="1"/>
</dbReference>
<evidence type="ECO:0000313" key="3">
    <source>
        <dbReference type="Proteomes" id="UP001226084"/>
    </source>
</evidence>
<dbReference type="AlphaFoldDB" id="A0AAP5AIX5"/>
<dbReference type="EMBL" id="JAUTAS010000001">
    <property type="protein sequence ID" value="MDQ1108373.1"/>
    <property type="molecule type" value="Genomic_DNA"/>
</dbReference>
<name>A0AAP5AIX5_9GAMM</name>
<gene>
    <name evidence="2" type="ORF">QE424_001532</name>
</gene>
<protein>
    <recommendedName>
        <fullName evidence="1">Replication-associated protein ORF2/G2P domain-containing protein</fullName>
    </recommendedName>
</protein>
<organism evidence="2 3">
    <name type="scientific">Stenotrophomonas rhizophila</name>
    <dbReference type="NCBI Taxonomy" id="216778"/>
    <lineage>
        <taxon>Bacteria</taxon>
        <taxon>Pseudomonadati</taxon>
        <taxon>Pseudomonadota</taxon>
        <taxon>Gammaproteobacteria</taxon>
        <taxon>Lysobacterales</taxon>
        <taxon>Lysobacteraceae</taxon>
        <taxon>Stenotrophomonas</taxon>
    </lineage>
</organism>
<reference evidence="2" key="1">
    <citation type="submission" date="2023-07" db="EMBL/GenBank/DDBJ databases">
        <title>Functional and genomic diversity of the sorghum phyllosphere microbiome.</title>
        <authorList>
            <person name="Shade A."/>
        </authorList>
    </citation>
    <scope>NUCLEOTIDE SEQUENCE</scope>
    <source>
        <strain evidence="2">SORGH_AS_0457</strain>
    </source>
</reference>
<accession>A0AAP5AIX5</accession>
<sequence>MRTELNPSNGARIRAAYTEFLLTHPWEVFLTLTFDRRYFTPRYGISPEKADKDFRRLIRHINEQLEGPRWMSKSTHKGVIWARTQETHADGVLHYHACIYSPSTPIGRALVDELAEWWGRKIGSARVEVPRSVDDVARYLTKHMGDPERAEMDFSYNFLMRR</sequence>
<dbReference type="Proteomes" id="UP001226084">
    <property type="component" value="Unassembled WGS sequence"/>
</dbReference>
<evidence type="ECO:0000259" key="1">
    <source>
        <dbReference type="Pfam" id="PF23343"/>
    </source>
</evidence>
<evidence type="ECO:0000313" key="2">
    <source>
        <dbReference type="EMBL" id="MDQ1108373.1"/>
    </source>
</evidence>
<feature type="domain" description="Replication-associated protein ORF2/G2P" evidence="1">
    <location>
        <begin position="28"/>
        <end position="143"/>
    </location>
</feature>
<proteinExistence type="predicted"/>
<comment type="caution">
    <text evidence="2">The sequence shown here is derived from an EMBL/GenBank/DDBJ whole genome shotgun (WGS) entry which is preliminary data.</text>
</comment>